<sequence length="89" mass="10244">MDESTLLGLLSEINMKLDLLPEIDKKVDTIQNSKNEDLTEIKNLHFKFNNIENRIIKNDNPEQILKSLDEIKLGIGALQVKLRQSLDQN</sequence>
<comment type="caution">
    <text evidence="1">The sequence shown here is derived from an EMBL/GenBank/DDBJ whole genome shotgun (WGS) entry which is preliminary data.</text>
</comment>
<reference evidence="1 2" key="1">
    <citation type="submission" date="2013-06" db="EMBL/GenBank/DDBJ databases">
        <authorList>
            <person name="Walk S."/>
            <person name="Aronoff D."/>
            <person name="Young V.Y."/>
            <person name="Marsh J."/>
            <person name="Harrison L."/>
            <person name="Daugherty S.C."/>
            <person name="Shefchek K.A."/>
            <person name="Hine E.E."/>
            <person name="Tallon L.J."/>
            <person name="Sadzewicz L.K."/>
            <person name="Rasko D.A."/>
        </authorList>
    </citation>
    <scope>NUCLEOTIDE SEQUENCE [LARGE SCALE GENOMIC DNA]</scope>
    <source>
        <strain evidence="1 2">ATCC 638</strain>
    </source>
</reference>
<evidence type="ECO:0000313" key="1">
    <source>
        <dbReference type="EMBL" id="EQK42899.1"/>
    </source>
</evidence>
<gene>
    <name evidence="1" type="ORF">C672_1843</name>
</gene>
<dbReference type="PATRIC" id="fig|1233171.3.peg.1733"/>
<protein>
    <submittedName>
        <fullName evidence="1">Uncharacterized protein</fullName>
    </submittedName>
</protein>
<evidence type="ECO:0000313" key="2">
    <source>
        <dbReference type="Proteomes" id="UP000015688"/>
    </source>
</evidence>
<dbReference type="GeneID" id="67472688"/>
<dbReference type="EMBL" id="AVNC01000015">
    <property type="protein sequence ID" value="EQK42899.1"/>
    <property type="molecule type" value="Genomic_DNA"/>
</dbReference>
<name>T4VGQ4_PARBF</name>
<proteinExistence type="predicted"/>
<dbReference type="AlphaFoldDB" id="T4VGQ4"/>
<dbReference type="Proteomes" id="UP000015688">
    <property type="component" value="Unassembled WGS sequence"/>
</dbReference>
<organism evidence="1 2">
    <name type="scientific">Paraclostridium bifermentans ATCC 638 = DSM 14991</name>
    <dbReference type="NCBI Taxonomy" id="1233171"/>
    <lineage>
        <taxon>Bacteria</taxon>
        <taxon>Bacillati</taxon>
        <taxon>Bacillota</taxon>
        <taxon>Clostridia</taxon>
        <taxon>Peptostreptococcales</taxon>
        <taxon>Peptostreptococcaceae</taxon>
        <taxon>Paraclostridium</taxon>
    </lineage>
</organism>
<accession>T4VGQ4</accession>
<dbReference type="RefSeq" id="WP_021433007.1">
    <property type="nucleotide sequence ID" value="NZ_AVNC01000015.1"/>
</dbReference>